<evidence type="ECO:0000256" key="11">
    <source>
        <dbReference type="ARBA" id="ARBA00022989"/>
    </source>
</evidence>
<keyword evidence="8" id="KW-0547">Nucleotide-binding</keyword>
<dbReference type="InterPro" id="IPR036890">
    <property type="entry name" value="HATPase_C_sf"/>
</dbReference>
<keyword evidence="18" id="KW-1185">Reference proteome</keyword>
<feature type="domain" description="Histidine kinase" evidence="15">
    <location>
        <begin position="251"/>
        <end position="472"/>
    </location>
</feature>
<dbReference type="PRINTS" id="PR00344">
    <property type="entry name" value="BCTRLSENSOR"/>
</dbReference>
<feature type="domain" description="HAMP" evidence="16">
    <location>
        <begin position="189"/>
        <end position="243"/>
    </location>
</feature>
<dbReference type="Pfam" id="PF00672">
    <property type="entry name" value="HAMP"/>
    <property type="match status" value="1"/>
</dbReference>
<keyword evidence="10" id="KW-0067">ATP-binding</keyword>
<evidence type="ECO:0000313" key="18">
    <source>
        <dbReference type="Proteomes" id="UP001333710"/>
    </source>
</evidence>
<evidence type="ECO:0000256" key="1">
    <source>
        <dbReference type="ARBA" id="ARBA00000085"/>
    </source>
</evidence>
<evidence type="ECO:0000256" key="10">
    <source>
        <dbReference type="ARBA" id="ARBA00022840"/>
    </source>
</evidence>
<evidence type="ECO:0000259" key="15">
    <source>
        <dbReference type="PROSITE" id="PS50109"/>
    </source>
</evidence>
<evidence type="ECO:0000256" key="9">
    <source>
        <dbReference type="ARBA" id="ARBA00022777"/>
    </source>
</evidence>
<organism evidence="17 18">
    <name type="scientific">Planctobacterium marinum</name>
    <dbReference type="NCBI Taxonomy" id="1631968"/>
    <lineage>
        <taxon>Bacteria</taxon>
        <taxon>Pseudomonadati</taxon>
        <taxon>Pseudomonadota</taxon>
        <taxon>Gammaproteobacteria</taxon>
        <taxon>Alteromonadales</taxon>
        <taxon>Alteromonadaceae</taxon>
        <taxon>Planctobacterium</taxon>
    </lineage>
</organism>
<dbReference type="InterPro" id="IPR003661">
    <property type="entry name" value="HisK_dim/P_dom"/>
</dbReference>
<dbReference type="PROSITE" id="PS50885">
    <property type="entry name" value="HAMP"/>
    <property type="match status" value="1"/>
</dbReference>
<dbReference type="Gene3D" id="6.10.340.10">
    <property type="match status" value="1"/>
</dbReference>
<dbReference type="InterPro" id="IPR050398">
    <property type="entry name" value="HssS/ArlS-like"/>
</dbReference>
<keyword evidence="7 14" id="KW-0812">Transmembrane</keyword>
<evidence type="ECO:0000256" key="14">
    <source>
        <dbReference type="SAM" id="Phobius"/>
    </source>
</evidence>
<comment type="subcellular location">
    <subcellularLocation>
        <location evidence="2">Cell membrane</location>
        <topology evidence="2">Multi-pass membrane protein</topology>
    </subcellularLocation>
</comment>
<dbReference type="AlphaFoldDB" id="A0AA48KR18"/>
<dbReference type="GO" id="GO:0005524">
    <property type="term" value="F:ATP binding"/>
    <property type="evidence" value="ECO:0007669"/>
    <property type="project" value="UniProtKB-KW"/>
</dbReference>
<evidence type="ECO:0000256" key="8">
    <source>
        <dbReference type="ARBA" id="ARBA00022741"/>
    </source>
</evidence>
<evidence type="ECO:0000256" key="5">
    <source>
        <dbReference type="ARBA" id="ARBA00022553"/>
    </source>
</evidence>
<evidence type="ECO:0000256" key="13">
    <source>
        <dbReference type="ARBA" id="ARBA00023136"/>
    </source>
</evidence>
<keyword evidence="11 14" id="KW-1133">Transmembrane helix</keyword>
<sequence length="472" mass="53093">MKHRLLKKLNPLNSIFGRLFLWFWLTTLLLIIFTAITVRQIVKGPELQTIPADEQQKLQQIAEQFQNKMAIGVSDNPRKLKRMVHLLGRQFESDIVLLDVEDDRIYSDALRMPPPFERRFKNLALADAAYGFMSGDRLFFGPVNVEVAGNQYSIFNGRTIHFPMVQRSLDVLAILALSISGLLCFAIAWSFSRPIKQLRDVTQEMAKGNLRAGTLHSSNRHDEIGELSQDFQTMSVKLDELLENQKRLLADISHELRSPLARLQLAIGIAQQHMETQQSPEHTELNPMQVQLLERIEKEAQQIDTMIGNVLQLSRLESRSLDISKHKQQFPACIEGVLKDACYEAQSHQKQLISSLPENIELMADVSLLNSAVENIIRNAIKYAEHTIQLTAKVQEEHLVILVSDDGCGVPEQELNKLFTPFYRVSVARNRETGGTGLGLAIATQAINAHNGSITAKNNDKGGLSVAIKLPL</sequence>
<protein>
    <recommendedName>
        <fullName evidence="3">histidine kinase</fullName>
        <ecNumber evidence="3">2.7.13.3</ecNumber>
    </recommendedName>
</protein>
<dbReference type="InterPro" id="IPR003594">
    <property type="entry name" value="HATPase_dom"/>
</dbReference>
<dbReference type="KEGG" id="pmaw:MACH26_38920"/>
<gene>
    <name evidence="17" type="primary">cpxA</name>
    <name evidence="17" type="ORF">MACH26_38920</name>
</gene>
<evidence type="ECO:0000259" key="16">
    <source>
        <dbReference type="PROSITE" id="PS50885"/>
    </source>
</evidence>
<dbReference type="CDD" id="cd06225">
    <property type="entry name" value="HAMP"/>
    <property type="match status" value="1"/>
</dbReference>
<dbReference type="PANTHER" id="PTHR45528">
    <property type="entry name" value="SENSOR HISTIDINE KINASE CPXA"/>
    <property type="match status" value="1"/>
</dbReference>
<dbReference type="InterPro" id="IPR003660">
    <property type="entry name" value="HAMP_dom"/>
</dbReference>
<evidence type="ECO:0000256" key="7">
    <source>
        <dbReference type="ARBA" id="ARBA00022692"/>
    </source>
</evidence>
<dbReference type="SUPFAM" id="SSF55874">
    <property type="entry name" value="ATPase domain of HSP90 chaperone/DNA topoisomerase II/histidine kinase"/>
    <property type="match status" value="1"/>
</dbReference>
<dbReference type="EMBL" id="AP027272">
    <property type="protein sequence ID" value="BDX08371.1"/>
    <property type="molecule type" value="Genomic_DNA"/>
</dbReference>
<dbReference type="Pfam" id="PF02518">
    <property type="entry name" value="HATPase_c"/>
    <property type="match status" value="1"/>
</dbReference>
<evidence type="ECO:0000256" key="6">
    <source>
        <dbReference type="ARBA" id="ARBA00022679"/>
    </source>
</evidence>
<dbReference type="SUPFAM" id="SSF158472">
    <property type="entry name" value="HAMP domain-like"/>
    <property type="match status" value="1"/>
</dbReference>
<dbReference type="Proteomes" id="UP001333710">
    <property type="component" value="Chromosome"/>
</dbReference>
<dbReference type="InterPro" id="IPR005467">
    <property type="entry name" value="His_kinase_dom"/>
</dbReference>
<evidence type="ECO:0000256" key="12">
    <source>
        <dbReference type="ARBA" id="ARBA00023012"/>
    </source>
</evidence>
<dbReference type="PANTHER" id="PTHR45528:SF1">
    <property type="entry name" value="SENSOR HISTIDINE KINASE CPXA"/>
    <property type="match status" value="1"/>
</dbReference>
<accession>A0AA48KR18</accession>
<dbReference type="PROSITE" id="PS50109">
    <property type="entry name" value="HIS_KIN"/>
    <property type="match status" value="1"/>
</dbReference>
<feature type="transmembrane region" description="Helical" evidence="14">
    <location>
        <begin position="20"/>
        <end position="38"/>
    </location>
</feature>
<keyword evidence="9 17" id="KW-0418">Kinase</keyword>
<dbReference type="CDD" id="cd00082">
    <property type="entry name" value="HisKA"/>
    <property type="match status" value="1"/>
</dbReference>
<evidence type="ECO:0000256" key="4">
    <source>
        <dbReference type="ARBA" id="ARBA00022475"/>
    </source>
</evidence>
<reference evidence="17" key="1">
    <citation type="submission" date="2023-01" db="EMBL/GenBank/DDBJ databases">
        <title>Complete genome sequence of Planctobacterium marinum strain Dej080120_11.</title>
        <authorList>
            <person name="Ueki S."/>
            <person name="Maruyama F."/>
        </authorList>
    </citation>
    <scope>NUCLEOTIDE SEQUENCE</scope>
    <source>
        <strain evidence="17">Dej080120_11</strain>
    </source>
</reference>
<dbReference type="SMART" id="SM00304">
    <property type="entry name" value="HAMP"/>
    <property type="match status" value="1"/>
</dbReference>
<dbReference type="FunFam" id="3.30.565.10:FF:000011">
    <property type="entry name" value="Sensor histidine kinase CpxA"/>
    <property type="match status" value="1"/>
</dbReference>
<dbReference type="InterPro" id="IPR036097">
    <property type="entry name" value="HisK_dim/P_sf"/>
</dbReference>
<dbReference type="InterPro" id="IPR004358">
    <property type="entry name" value="Sig_transdc_His_kin-like_C"/>
</dbReference>
<name>A0AA48KR18_9ALTE</name>
<keyword evidence="13 14" id="KW-0472">Membrane</keyword>
<keyword evidence="12" id="KW-0902">Two-component regulatory system</keyword>
<dbReference type="SMART" id="SM00387">
    <property type="entry name" value="HATPase_c"/>
    <property type="match status" value="1"/>
</dbReference>
<evidence type="ECO:0000256" key="2">
    <source>
        <dbReference type="ARBA" id="ARBA00004651"/>
    </source>
</evidence>
<keyword evidence="6" id="KW-0808">Transferase</keyword>
<evidence type="ECO:0000313" key="17">
    <source>
        <dbReference type="EMBL" id="BDX08371.1"/>
    </source>
</evidence>
<dbReference type="Gene3D" id="1.10.287.130">
    <property type="match status" value="1"/>
</dbReference>
<dbReference type="RefSeq" id="WP_338294442.1">
    <property type="nucleotide sequence ID" value="NZ_AP027272.1"/>
</dbReference>
<dbReference type="GO" id="GO:0005886">
    <property type="term" value="C:plasma membrane"/>
    <property type="evidence" value="ECO:0007669"/>
    <property type="project" value="UniProtKB-SubCell"/>
</dbReference>
<dbReference type="GO" id="GO:0000155">
    <property type="term" value="F:phosphorelay sensor kinase activity"/>
    <property type="evidence" value="ECO:0007669"/>
    <property type="project" value="InterPro"/>
</dbReference>
<dbReference type="Gene3D" id="3.30.565.10">
    <property type="entry name" value="Histidine kinase-like ATPase, C-terminal domain"/>
    <property type="match status" value="1"/>
</dbReference>
<feature type="transmembrane region" description="Helical" evidence="14">
    <location>
        <begin position="171"/>
        <end position="191"/>
    </location>
</feature>
<evidence type="ECO:0000256" key="3">
    <source>
        <dbReference type="ARBA" id="ARBA00012438"/>
    </source>
</evidence>
<keyword evidence="4" id="KW-1003">Cell membrane</keyword>
<dbReference type="SUPFAM" id="SSF47384">
    <property type="entry name" value="Homodimeric domain of signal transducing histidine kinase"/>
    <property type="match status" value="1"/>
</dbReference>
<keyword evidence="5" id="KW-0597">Phosphoprotein</keyword>
<comment type="catalytic activity">
    <reaction evidence="1">
        <text>ATP + protein L-histidine = ADP + protein N-phospho-L-histidine.</text>
        <dbReference type="EC" id="2.7.13.3"/>
    </reaction>
</comment>
<proteinExistence type="predicted"/>
<dbReference type="SMART" id="SM00388">
    <property type="entry name" value="HisKA"/>
    <property type="match status" value="1"/>
</dbReference>
<dbReference type="EC" id="2.7.13.3" evidence="3"/>
<dbReference type="Pfam" id="PF00512">
    <property type="entry name" value="HisKA"/>
    <property type="match status" value="1"/>
</dbReference>